<proteinExistence type="predicted"/>
<comment type="caution">
    <text evidence="1">The sequence shown here is derived from an EMBL/GenBank/DDBJ whole genome shotgun (WGS) entry which is preliminary data.</text>
</comment>
<name>A0A1R3K2A0_COCAP</name>
<sequence length="49" mass="5723">MSCIRTISLSGRGYVRKSINKPQQFTFLRDLLNRYKHRVCKSPVEGPIQ</sequence>
<keyword evidence="2" id="KW-1185">Reference proteome</keyword>
<accession>A0A1R3K2A0</accession>
<gene>
    <name evidence="1" type="ORF">CCACVL1_03142</name>
</gene>
<evidence type="ECO:0000313" key="2">
    <source>
        <dbReference type="Proteomes" id="UP000188268"/>
    </source>
</evidence>
<organism evidence="1 2">
    <name type="scientific">Corchorus capsularis</name>
    <name type="common">Jute</name>
    <dbReference type="NCBI Taxonomy" id="210143"/>
    <lineage>
        <taxon>Eukaryota</taxon>
        <taxon>Viridiplantae</taxon>
        <taxon>Streptophyta</taxon>
        <taxon>Embryophyta</taxon>
        <taxon>Tracheophyta</taxon>
        <taxon>Spermatophyta</taxon>
        <taxon>Magnoliopsida</taxon>
        <taxon>eudicotyledons</taxon>
        <taxon>Gunneridae</taxon>
        <taxon>Pentapetalae</taxon>
        <taxon>rosids</taxon>
        <taxon>malvids</taxon>
        <taxon>Malvales</taxon>
        <taxon>Malvaceae</taxon>
        <taxon>Grewioideae</taxon>
        <taxon>Apeibeae</taxon>
        <taxon>Corchorus</taxon>
    </lineage>
</organism>
<dbReference type="Gramene" id="OMP01219">
    <property type="protein sequence ID" value="OMP01219"/>
    <property type="gene ID" value="CCACVL1_03142"/>
</dbReference>
<evidence type="ECO:0000313" key="1">
    <source>
        <dbReference type="EMBL" id="OMP01219.1"/>
    </source>
</evidence>
<protein>
    <submittedName>
        <fullName evidence="1">Uncharacterized protein</fullName>
    </submittedName>
</protein>
<reference evidence="1 2" key="1">
    <citation type="submission" date="2013-09" db="EMBL/GenBank/DDBJ databases">
        <title>Corchorus capsularis genome sequencing.</title>
        <authorList>
            <person name="Alam M."/>
            <person name="Haque M.S."/>
            <person name="Islam M.S."/>
            <person name="Emdad E.M."/>
            <person name="Islam M.M."/>
            <person name="Ahmed B."/>
            <person name="Halim A."/>
            <person name="Hossen Q.M.M."/>
            <person name="Hossain M.Z."/>
            <person name="Ahmed R."/>
            <person name="Khan M.M."/>
            <person name="Islam R."/>
            <person name="Rashid M.M."/>
            <person name="Khan S.A."/>
            <person name="Rahman M.S."/>
            <person name="Alam M."/>
        </authorList>
    </citation>
    <scope>NUCLEOTIDE SEQUENCE [LARGE SCALE GENOMIC DNA]</scope>
    <source>
        <strain evidence="2">cv. CVL-1</strain>
        <tissue evidence="1">Whole seedling</tissue>
    </source>
</reference>
<dbReference type="EMBL" id="AWWV01006480">
    <property type="protein sequence ID" value="OMP01219.1"/>
    <property type="molecule type" value="Genomic_DNA"/>
</dbReference>
<dbReference type="Proteomes" id="UP000188268">
    <property type="component" value="Unassembled WGS sequence"/>
</dbReference>
<dbReference type="AlphaFoldDB" id="A0A1R3K2A0"/>